<reference evidence="2 3" key="1">
    <citation type="submission" date="2018-12" db="EMBL/GenBank/DDBJ databases">
        <authorList>
            <person name="Yang E."/>
        </authorList>
    </citation>
    <scope>NUCLEOTIDE SEQUENCE [LARGE SCALE GENOMIC DNA]</scope>
    <source>
        <strain evidence="2 3">SOD</strain>
    </source>
</reference>
<accession>A0A430HP25</accession>
<keyword evidence="3" id="KW-1185">Reference proteome</keyword>
<dbReference type="Proteomes" id="UP000278085">
    <property type="component" value="Unassembled WGS sequence"/>
</dbReference>
<evidence type="ECO:0000256" key="1">
    <source>
        <dbReference type="SAM" id="SignalP"/>
    </source>
</evidence>
<dbReference type="NCBIfam" id="TIGR02913">
    <property type="entry name" value="HAF_rpt"/>
    <property type="match status" value="4"/>
</dbReference>
<feature type="chain" id="PRO_5019180334" evidence="1">
    <location>
        <begin position="24"/>
        <end position="357"/>
    </location>
</feature>
<dbReference type="AlphaFoldDB" id="A0A430HP25"/>
<feature type="signal peptide" evidence="1">
    <location>
        <begin position="1"/>
        <end position="23"/>
    </location>
</feature>
<gene>
    <name evidence="2" type="ORF">EJB06_08690</name>
</gene>
<dbReference type="RefSeq" id="WP_126073622.1">
    <property type="nucleotide sequence ID" value="NZ_CP051166.1"/>
</dbReference>
<dbReference type="InterPro" id="IPR014262">
    <property type="entry name" value="HAF_rpt"/>
</dbReference>
<evidence type="ECO:0000313" key="2">
    <source>
        <dbReference type="EMBL" id="RSZ59251.1"/>
    </source>
</evidence>
<dbReference type="EMBL" id="RXLQ01000004">
    <property type="protein sequence ID" value="RSZ59251.1"/>
    <property type="molecule type" value="Genomic_DNA"/>
</dbReference>
<comment type="caution">
    <text evidence="2">The sequence shown here is derived from an EMBL/GenBank/DDBJ whole genome shotgun (WGS) entry which is preliminary data.</text>
</comment>
<name>A0A430HP25_9BURK</name>
<proteinExistence type="predicted"/>
<evidence type="ECO:0000313" key="3">
    <source>
        <dbReference type="Proteomes" id="UP000278085"/>
    </source>
</evidence>
<keyword evidence="1" id="KW-0732">Signal</keyword>
<dbReference type="OrthoDB" id="8558647at2"/>
<dbReference type="InterPro" id="IPR022562">
    <property type="entry name" value="DUF3466"/>
</dbReference>
<dbReference type="Pfam" id="PF11949">
    <property type="entry name" value="DUF3466"/>
    <property type="match status" value="1"/>
</dbReference>
<organism evidence="2 3">
    <name type="scientific">Massilia atriviolacea</name>
    <dbReference type="NCBI Taxonomy" id="2495579"/>
    <lineage>
        <taxon>Bacteria</taxon>
        <taxon>Pseudomonadati</taxon>
        <taxon>Pseudomonadota</taxon>
        <taxon>Betaproteobacteria</taxon>
        <taxon>Burkholderiales</taxon>
        <taxon>Oxalobacteraceae</taxon>
        <taxon>Telluria group</taxon>
        <taxon>Massilia</taxon>
    </lineage>
</organism>
<sequence>MSLRTRLPALLLPVLMAPLAGLAAPRYSVTPLPAATNPLGINNAGQIVGDHPTADGRRGFIWSAGTLAVMGTLGGTDSSAAAINRAGQAAGYARLASGAARAVRHAGGSLAALPVPASIDSLATAINDGGQIAGQYLDSTSYRAFLYSGGASTDLGTLGGNFAYAAGINNAGHVVGVSALDDSTPWLAHAFLYADGRMSDLGTLGGSYSAAADINEAGLVVGNAWVQGSEHAFLYANGKMSDLGTLGGRRSFAHAVNRGGQVVGRSDTPGENGSAAFLYEGAALIDLNTLIDPALGYTVHNATGINDSGQIAAYGCRLGGSECGGLLLQPSPAPEAGTWAMLLAGLGMLGWRRLRMT</sequence>
<protein>
    <submittedName>
        <fullName evidence="2">DUF3466 family protein</fullName>
    </submittedName>
</protein>